<dbReference type="Gene3D" id="3.30.9.10">
    <property type="entry name" value="D-Amino Acid Oxidase, subunit A, domain 2"/>
    <property type="match status" value="1"/>
</dbReference>
<dbReference type="KEGG" id="pbro:HOP40_00065"/>
<dbReference type="SUPFAM" id="SSF51905">
    <property type="entry name" value="FAD/NAD(P)-binding domain"/>
    <property type="match status" value="1"/>
</dbReference>
<sequence>MSAPDTADVVVVGGGIEGAAAAWALTARGVADVVVCERHTVGSGGTGKSSGVVRCHYGIPVLAEMAWSSLRVLEDSLDVLGDDVGFVRTGYVVAVGEGNVDALDANLAAQRAVGVETGRISRDDVAALWPTARLDDAAAFGWEPRGGYGDAYRTAQAFAAAARRGGARIRQGAPVAEVLVDGSGVAGVRLASGEEIASRAVVVAAGPWSVGLLAPLGVDVPVTVHREQLVLVAPGVDVRGVPVLSDLVSLQYVRSEPSGELLVGNSDLSRPAPADPDHYSDRPEPAQLERAVEKIAHRFPGLPDAAVSRTYAGCYDVTPDYNPVIGPTGVEGLLVAAGFSGHGFKISPAVGELVARLVVDGGPTPFPLTRFADGAPLRSPHPYVGAGEMR</sequence>
<feature type="domain" description="FAD dependent oxidoreductase" evidence="3">
    <location>
        <begin position="8"/>
        <end position="357"/>
    </location>
</feature>
<dbReference type="InterPro" id="IPR006076">
    <property type="entry name" value="FAD-dep_OxRdtase"/>
</dbReference>
<feature type="region of interest" description="Disordered" evidence="2">
    <location>
        <begin position="263"/>
        <end position="283"/>
    </location>
</feature>
<dbReference type="GO" id="GO:0005737">
    <property type="term" value="C:cytoplasm"/>
    <property type="evidence" value="ECO:0007669"/>
    <property type="project" value="TreeGrafter"/>
</dbReference>
<dbReference type="GO" id="GO:0016491">
    <property type="term" value="F:oxidoreductase activity"/>
    <property type="evidence" value="ECO:0007669"/>
    <property type="project" value="UniProtKB-KW"/>
</dbReference>
<reference evidence="4 5" key="1">
    <citation type="submission" date="2020-05" db="EMBL/GenBank/DDBJ databases">
        <authorList>
            <person name="Mo P."/>
        </authorList>
    </citation>
    <scope>NUCLEOTIDE SEQUENCE [LARGE SCALE GENOMIC DNA]</scope>
    <source>
        <strain evidence="4 5">Gen01</strain>
    </source>
</reference>
<evidence type="ECO:0000313" key="4">
    <source>
        <dbReference type="EMBL" id="QJY44432.1"/>
    </source>
</evidence>
<evidence type="ECO:0000313" key="5">
    <source>
        <dbReference type="Proteomes" id="UP000505377"/>
    </source>
</evidence>
<gene>
    <name evidence="4" type="ORF">HOP40_00065</name>
</gene>
<keyword evidence="1" id="KW-0560">Oxidoreductase</keyword>
<dbReference type="EMBL" id="CP053564">
    <property type="protein sequence ID" value="QJY44432.1"/>
    <property type="molecule type" value="Genomic_DNA"/>
</dbReference>
<accession>A0A6M6JC59</accession>
<dbReference type="PANTHER" id="PTHR13847">
    <property type="entry name" value="SARCOSINE DEHYDROGENASE-RELATED"/>
    <property type="match status" value="1"/>
</dbReference>
<dbReference type="InterPro" id="IPR036188">
    <property type="entry name" value="FAD/NAD-bd_sf"/>
</dbReference>
<organism evidence="4 5">
    <name type="scientific">Pseudonocardia broussonetiae</name>
    <dbReference type="NCBI Taxonomy" id="2736640"/>
    <lineage>
        <taxon>Bacteria</taxon>
        <taxon>Bacillati</taxon>
        <taxon>Actinomycetota</taxon>
        <taxon>Actinomycetes</taxon>
        <taxon>Pseudonocardiales</taxon>
        <taxon>Pseudonocardiaceae</taxon>
        <taxon>Pseudonocardia</taxon>
    </lineage>
</organism>
<evidence type="ECO:0000256" key="2">
    <source>
        <dbReference type="SAM" id="MobiDB-lite"/>
    </source>
</evidence>
<keyword evidence="5" id="KW-1185">Reference proteome</keyword>
<dbReference type="Gene3D" id="3.50.50.60">
    <property type="entry name" value="FAD/NAD(P)-binding domain"/>
    <property type="match status" value="1"/>
</dbReference>
<dbReference type="PANTHER" id="PTHR13847:SF287">
    <property type="entry name" value="FAD-DEPENDENT OXIDOREDUCTASE DOMAIN-CONTAINING PROTEIN 1"/>
    <property type="match status" value="1"/>
</dbReference>
<name>A0A6M6JC59_9PSEU</name>
<evidence type="ECO:0000259" key="3">
    <source>
        <dbReference type="Pfam" id="PF01266"/>
    </source>
</evidence>
<protein>
    <submittedName>
        <fullName evidence="4">FAD-binding oxidoreductase</fullName>
    </submittedName>
</protein>
<dbReference type="Pfam" id="PF01266">
    <property type="entry name" value="DAO"/>
    <property type="match status" value="1"/>
</dbReference>
<evidence type="ECO:0000256" key="1">
    <source>
        <dbReference type="ARBA" id="ARBA00023002"/>
    </source>
</evidence>
<dbReference type="RefSeq" id="WP_172153806.1">
    <property type="nucleotide sequence ID" value="NZ_CP053564.1"/>
</dbReference>
<dbReference type="AlphaFoldDB" id="A0A6M6JC59"/>
<proteinExistence type="predicted"/>
<dbReference type="Proteomes" id="UP000505377">
    <property type="component" value="Chromosome"/>
</dbReference>